<dbReference type="Proteomes" id="UP000588586">
    <property type="component" value="Unassembled WGS sequence"/>
</dbReference>
<dbReference type="EMBL" id="JABEPQ010000001">
    <property type="protein sequence ID" value="NNM45330.1"/>
    <property type="molecule type" value="Genomic_DNA"/>
</dbReference>
<reference evidence="18 19" key="1">
    <citation type="submission" date="2020-04" db="EMBL/GenBank/DDBJ databases">
        <title>Knoellia sp. isolate from air conditioner.</title>
        <authorList>
            <person name="Chea S."/>
            <person name="Kim D.-U."/>
        </authorList>
    </citation>
    <scope>NUCLEOTIDE SEQUENCE [LARGE SCALE GENOMIC DNA]</scope>
    <source>
        <strain evidence="18 19">DB2414S</strain>
    </source>
</reference>
<dbReference type="InterPro" id="IPR005758">
    <property type="entry name" value="UDP-N-AcMur_Ala_ligase_MurC"/>
</dbReference>
<dbReference type="SUPFAM" id="SSF51984">
    <property type="entry name" value="MurCD N-terminal domain"/>
    <property type="match status" value="1"/>
</dbReference>
<keyword evidence="4 14" id="KW-0963">Cytoplasm</keyword>
<keyword evidence="9 14" id="KW-0133">Cell shape</keyword>
<evidence type="ECO:0000256" key="8">
    <source>
        <dbReference type="ARBA" id="ARBA00022840"/>
    </source>
</evidence>
<evidence type="ECO:0000256" key="13">
    <source>
        <dbReference type="ARBA" id="ARBA00047833"/>
    </source>
</evidence>
<dbReference type="PANTHER" id="PTHR43445:SF3">
    <property type="entry name" value="UDP-N-ACETYLMURAMATE--L-ALANINE LIGASE"/>
    <property type="match status" value="1"/>
</dbReference>
<comment type="pathway">
    <text evidence="2 14">Cell wall biogenesis; peptidoglycan biosynthesis.</text>
</comment>
<keyword evidence="19" id="KW-1185">Reference proteome</keyword>
<evidence type="ECO:0000313" key="19">
    <source>
        <dbReference type="Proteomes" id="UP000588586"/>
    </source>
</evidence>
<evidence type="ECO:0000259" key="15">
    <source>
        <dbReference type="Pfam" id="PF01225"/>
    </source>
</evidence>
<gene>
    <name evidence="14" type="primary">murC</name>
    <name evidence="18" type="ORF">HJG52_04835</name>
</gene>
<evidence type="ECO:0000256" key="12">
    <source>
        <dbReference type="ARBA" id="ARBA00023316"/>
    </source>
</evidence>
<dbReference type="Gene3D" id="3.40.1190.10">
    <property type="entry name" value="Mur-like, catalytic domain"/>
    <property type="match status" value="1"/>
</dbReference>
<dbReference type="InterPro" id="IPR013221">
    <property type="entry name" value="Mur_ligase_cen"/>
</dbReference>
<dbReference type="UniPathway" id="UPA00219"/>
<dbReference type="RefSeq" id="WP_171242367.1">
    <property type="nucleotide sequence ID" value="NZ_JABEPQ010000001.1"/>
</dbReference>
<dbReference type="Pfam" id="PF02875">
    <property type="entry name" value="Mur_ligase_C"/>
    <property type="match status" value="1"/>
</dbReference>
<evidence type="ECO:0000313" key="18">
    <source>
        <dbReference type="EMBL" id="NNM45330.1"/>
    </source>
</evidence>
<comment type="catalytic activity">
    <reaction evidence="13 14">
        <text>UDP-N-acetyl-alpha-D-muramate + L-alanine + ATP = UDP-N-acetyl-alpha-D-muramoyl-L-alanine + ADP + phosphate + H(+)</text>
        <dbReference type="Rhea" id="RHEA:23372"/>
        <dbReference type="ChEBI" id="CHEBI:15378"/>
        <dbReference type="ChEBI" id="CHEBI:30616"/>
        <dbReference type="ChEBI" id="CHEBI:43474"/>
        <dbReference type="ChEBI" id="CHEBI:57972"/>
        <dbReference type="ChEBI" id="CHEBI:70757"/>
        <dbReference type="ChEBI" id="CHEBI:83898"/>
        <dbReference type="ChEBI" id="CHEBI:456216"/>
        <dbReference type="EC" id="6.3.2.8"/>
    </reaction>
</comment>
<evidence type="ECO:0000256" key="4">
    <source>
        <dbReference type="ARBA" id="ARBA00022490"/>
    </source>
</evidence>
<evidence type="ECO:0000256" key="9">
    <source>
        <dbReference type="ARBA" id="ARBA00022960"/>
    </source>
</evidence>
<evidence type="ECO:0000256" key="6">
    <source>
        <dbReference type="ARBA" id="ARBA00022618"/>
    </source>
</evidence>
<feature type="binding site" evidence="14">
    <location>
        <begin position="127"/>
        <end position="133"/>
    </location>
    <ligand>
        <name>ATP</name>
        <dbReference type="ChEBI" id="CHEBI:30616"/>
    </ligand>
</feature>
<evidence type="ECO:0000256" key="11">
    <source>
        <dbReference type="ARBA" id="ARBA00023306"/>
    </source>
</evidence>
<protein>
    <recommendedName>
        <fullName evidence="3 14">UDP-N-acetylmuramate--L-alanine ligase</fullName>
        <ecNumber evidence="3 14">6.3.2.8</ecNumber>
    </recommendedName>
    <alternativeName>
        <fullName evidence="14">UDP-N-acetylmuramoyl-L-alanine synthetase</fullName>
    </alternativeName>
</protein>
<evidence type="ECO:0000259" key="17">
    <source>
        <dbReference type="Pfam" id="PF08245"/>
    </source>
</evidence>
<dbReference type="GO" id="GO:0005737">
    <property type="term" value="C:cytoplasm"/>
    <property type="evidence" value="ECO:0007669"/>
    <property type="project" value="UniProtKB-SubCell"/>
</dbReference>
<dbReference type="Pfam" id="PF08245">
    <property type="entry name" value="Mur_ligase_M"/>
    <property type="match status" value="1"/>
</dbReference>
<dbReference type="GO" id="GO:0009252">
    <property type="term" value="P:peptidoglycan biosynthetic process"/>
    <property type="evidence" value="ECO:0007669"/>
    <property type="project" value="UniProtKB-UniRule"/>
</dbReference>
<evidence type="ECO:0000256" key="10">
    <source>
        <dbReference type="ARBA" id="ARBA00022984"/>
    </source>
</evidence>
<evidence type="ECO:0000256" key="7">
    <source>
        <dbReference type="ARBA" id="ARBA00022741"/>
    </source>
</evidence>
<evidence type="ECO:0000256" key="1">
    <source>
        <dbReference type="ARBA" id="ARBA00004496"/>
    </source>
</evidence>
<sequence>MNGENLRFDFRAEVPALEELGAVHFIAIGGAGMSGVARVMLARGTRVSGSDAKDSPLLAALAAEGADVHVGHDPAYLDGVDTVVVSSAIRESNVELATARERGLRVLHRAQALAATMAGSRRVAVAGANGKTTTTSMLTVALQHCGIDPSFAAGGELAGHGTNAHWGTGEVFVAEADESDGSFLVYRPEVAVVTNVQPDHLDFYGSFERVQEAYAEFAASVQPGGLLVACADDEGSRRLAESARASGVRVLTYGFAADADVVLTDPAFRGLLARAALRGPDGEERVLRVKVPGRHNLLNAAAAYTVAVEGLGQDPARILDGLYGFTGTRRRFEPKGSAGGVTVVDDYAHNPGKVAAVVETGRSLVEGDARLVVVFQPHLFSRTRDFATEFGRALAPADVVVLMEVYAAREDPVPGVSSQLVADALVESRPDADVRVVPSWSAVAETVAGLAREGDLVLTVGAGDVTMIGPEILRALGDR</sequence>
<dbReference type="SUPFAM" id="SSF53244">
    <property type="entry name" value="MurD-like peptide ligases, peptide-binding domain"/>
    <property type="match status" value="1"/>
</dbReference>
<dbReference type="GO" id="GO:0071555">
    <property type="term" value="P:cell wall organization"/>
    <property type="evidence" value="ECO:0007669"/>
    <property type="project" value="UniProtKB-KW"/>
</dbReference>
<name>A0A849H693_9MICO</name>
<keyword evidence="12 14" id="KW-0961">Cell wall biogenesis/degradation</keyword>
<dbReference type="AlphaFoldDB" id="A0A849H693"/>
<dbReference type="Pfam" id="PF01225">
    <property type="entry name" value="Mur_ligase"/>
    <property type="match status" value="1"/>
</dbReference>
<comment type="subcellular location">
    <subcellularLocation>
        <location evidence="1 14">Cytoplasm</location>
    </subcellularLocation>
</comment>
<keyword evidence="10 14" id="KW-0573">Peptidoglycan synthesis</keyword>
<keyword evidence="7 14" id="KW-0547">Nucleotide-binding</keyword>
<evidence type="ECO:0000259" key="16">
    <source>
        <dbReference type="Pfam" id="PF02875"/>
    </source>
</evidence>
<keyword evidence="11 14" id="KW-0131">Cell cycle</keyword>
<dbReference type="InterPro" id="IPR036615">
    <property type="entry name" value="Mur_ligase_C_dom_sf"/>
</dbReference>
<dbReference type="EC" id="6.3.2.8" evidence="3 14"/>
<feature type="domain" description="Mur ligase central" evidence="17">
    <location>
        <begin position="125"/>
        <end position="307"/>
    </location>
</feature>
<dbReference type="GO" id="GO:0008763">
    <property type="term" value="F:UDP-N-acetylmuramate-L-alanine ligase activity"/>
    <property type="evidence" value="ECO:0007669"/>
    <property type="project" value="UniProtKB-UniRule"/>
</dbReference>
<keyword evidence="6 14" id="KW-0132">Cell division</keyword>
<accession>A0A849H693</accession>
<dbReference type="NCBIfam" id="TIGR01082">
    <property type="entry name" value="murC"/>
    <property type="match status" value="1"/>
</dbReference>
<comment type="similarity">
    <text evidence="14">Belongs to the MurCDEF family.</text>
</comment>
<comment type="function">
    <text evidence="14">Cell wall formation.</text>
</comment>
<dbReference type="InterPro" id="IPR050061">
    <property type="entry name" value="MurCDEF_pg_biosynth"/>
</dbReference>
<dbReference type="PANTHER" id="PTHR43445">
    <property type="entry name" value="UDP-N-ACETYLMURAMATE--L-ALANINE LIGASE-RELATED"/>
    <property type="match status" value="1"/>
</dbReference>
<feature type="domain" description="Mur ligase N-terminal catalytic" evidence="15">
    <location>
        <begin position="23"/>
        <end position="119"/>
    </location>
</feature>
<comment type="caution">
    <text evidence="18">The sequence shown here is derived from an EMBL/GenBank/DDBJ whole genome shotgun (WGS) entry which is preliminary data.</text>
</comment>
<feature type="domain" description="Mur ligase C-terminal" evidence="16">
    <location>
        <begin position="330"/>
        <end position="463"/>
    </location>
</feature>
<dbReference type="GO" id="GO:0008360">
    <property type="term" value="P:regulation of cell shape"/>
    <property type="evidence" value="ECO:0007669"/>
    <property type="project" value="UniProtKB-KW"/>
</dbReference>
<dbReference type="InterPro" id="IPR004101">
    <property type="entry name" value="Mur_ligase_C"/>
</dbReference>
<dbReference type="Gene3D" id="3.40.50.720">
    <property type="entry name" value="NAD(P)-binding Rossmann-like Domain"/>
    <property type="match status" value="1"/>
</dbReference>
<dbReference type="Gene3D" id="3.90.190.20">
    <property type="entry name" value="Mur ligase, C-terminal domain"/>
    <property type="match status" value="1"/>
</dbReference>
<dbReference type="SUPFAM" id="SSF53623">
    <property type="entry name" value="MurD-like peptide ligases, catalytic domain"/>
    <property type="match status" value="1"/>
</dbReference>
<proteinExistence type="inferred from homology"/>
<dbReference type="HAMAP" id="MF_00046">
    <property type="entry name" value="MurC"/>
    <property type="match status" value="1"/>
</dbReference>
<evidence type="ECO:0000256" key="14">
    <source>
        <dbReference type="HAMAP-Rule" id="MF_00046"/>
    </source>
</evidence>
<evidence type="ECO:0000256" key="3">
    <source>
        <dbReference type="ARBA" id="ARBA00012211"/>
    </source>
</evidence>
<dbReference type="GO" id="GO:0051301">
    <property type="term" value="P:cell division"/>
    <property type="evidence" value="ECO:0007669"/>
    <property type="project" value="UniProtKB-KW"/>
</dbReference>
<evidence type="ECO:0000256" key="2">
    <source>
        <dbReference type="ARBA" id="ARBA00004752"/>
    </source>
</evidence>
<keyword evidence="5 14" id="KW-0436">Ligase</keyword>
<organism evidence="18 19">
    <name type="scientific">Knoellia koreensis</name>
    <dbReference type="NCBI Taxonomy" id="2730921"/>
    <lineage>
        <taxon>Bacteria</taxon>
        <taxon>Bacillati</taxon>
        <taxon>Actinomycetota</taxon>
        <taxon>Actinomycetes</taxon>
        <taxon>Micrococcales</taxon>
        <taxon>Intrasporangiaceae</taxon>
        <taxon>Knoellia</taxon>
    </lineage>
</organism>
<evidence type="ECO:0000256" key="5">
    <source>
        <dbReference type="ARBA" id="ARBA00022598"/>
    </source>
</evidence>
<dbReference type="GO" id="GO:0005524">
    <property type="term" value="F:ATP binding"/>
    <property type="evidence" value="ECO:0007669"/>
    <property type="project" value="UniProtKB-UniRule"/>
</dbReference>
<dbReference type="InterPro" id="IPR000713">
    <property type="entry name" value="Mur_ligase_N"/>
</dbReference>
<keyword evidence="8 14" id="KW-0067">ATP-binding</keyword>
<dbReference type="InterPro" id="IPR036565">
    <property type="entry name" value="Mur-like_cat_sf"/>
</dbReference>